<dbReference type="InParanoid" id="D3B1J9"/>
<dbReference type="EMBL" id="ADBJ01000008">
    <property type="protein sequence ID" value="EFA85173.1"/>
    <property type="molecule type" value="Genomic_DNA"/>
</dbReference>
<organism evidence="1 2">
    <name type="scientific">Heterostelium pallidum (strain ATCC 26659 / Pp 5 / PN500)</name>
    <name type="common">Cellular slime mold</name>
    <name type="synonym">Polysphondylium pallidum</name>
    <dbReference type="NCBI Taxonomy" id="670386"/>
    <lineage>
        <taxon>Eukaryota</taxon>
        <taxon>Amoebozoa</taxon>
        <taxon>Evosea</taxon>
        <taxon>Eumycetozoa</taxon>
        <taxon>Dictyostelia</taxon>
        <taxon>Acytosteliales</taxon>
        <taxon>Acytosteliaceae</taxon>
        <taxon>Heterostelium</taxon>
    </lineage>
</organism>
<evidence type="ECO:0000313" key="1">
    <source>
        <dbReference type="EMBL" id="EFA85173.1"/>
    </source>
</evidence>
<gene>
    <name evidence="1" type="ORF">PPL_02173</name>
</gene>
<reference evidence="1 2" key="1">
    <citation type="journal article" date="2011" name="Genome Res.">
        <title>Phylogeny-wide analysis of social amoeba genomes highlights ancient origins for complex intercellular communication.</title>
        <authorList>
            <person name="Heidel A.J."/>
            <person name="Lawal H.M."/>
            <person name="Felder M."/>
            <person name="Schilde C."/>
            <person name="Helps N.R."/>
            <person name="Tunggal B."/>
            <person name="Rivero F."/>
            <person name="John U."/>
            <person name="Schleicher M."/>
            <person name="Eichinger L."/>
            <person name="Platzer M."/>
            <person name="Noegel A.A."/>
            <person name="Schaap P."/>
            <person name="Gloeckner G."/>
        </authorList>
    </citation>
    <scope>NUCLEOTIDE SEQUENCE [LARGE SCALE GENOMIC DNA]</scope>
    <source>
        <strain evidence="2">ATCC 26659 / Pp 5 / PN500</strain>
    </source>
</reference>
<accession>D3B1J9</accession>
<comment type="caution">
    <text evidence="1">The sequence shown here is derived from an EMBL/GenBank/DDBJ whole genome shotgun (WGS) entry which is preliminary data.</text>
</comment>
<proteinExistence type="predicted"/>
<keyword evidence="2" id="KW-1185">Reference proteome</keyword>
<protein>
    <submittedName>
        <fullName evidence="1">Uncharacterized protein</fullName>
    </submittedName>
</protein>
<name>D3B1J9_HETP5</name>
<dbReference type="GeneID" id="31357698"/>
<evidence type="ECO:0000313" key="2">
    <source>
        <dbReference type="Proteomes" id="UP000001396"/>
    </source>
</evidence>
<dbReference type="AlphaFoldDB" id="D3B1J9"/>
<dbReference type="RefSeq" id="XP_020437282.1">
    <property type="nucleotide sequence ID" value="XM_020573165.1"/>
</dbReference>
<sequence length="85" mass="9905">MRQILIDGQSHYSMHCKKITLKNRGVINTQISAKRLLFLINSLFFQSNKLVDQVYQSIQAKEIGVVDYSFSHLSYYGDVYQDEID</sequence>
<dbReference type="Proteomes" id="UP000001396">
    <property type="component" value="Unassembled WGS sequence"/>
</dbReference>